<dbReference type="VEuPathDB" id="TriTrypDB:LMJFC_300029800"/>
<dbReference type="RefSeq" id="XP_001684805.1">
    <property type="nucleotide sequence ID" value="XM_001684753.1"/>
</dbReference>
<dbReference type="VEuPathDB" id="TriTrypDB:LMJLV39_300026700"/>
<reference evidence="2 3" key="2">
    <citation type="journal article" date="2011" name="Genome Res.">
        <title>Chromosome and gene copy number variation allow major structural change between species and strains of Leishmania.</title>
        <authorList>
            <person name="Rogers M.B."/>
            <person name="Hilley J.D."/>
            <person name="Dickens N.J."/>
            <person name="Wilkes J."/>
            <person name="Bates P.A."/>
            <person name="Depledge D.P."/>
            <person name="Harris D."/>
            <person name="Her Y."/>
            <person name="Herzyk P."/>
            <person name="Imamura H."/>
            <person name="Otto T.D."/>
            <person name="Sanders M."/>
            <person name="Seeger K."/>
            <person name="Dujardin J.C."/>
            <person name="Berriman M."/>
            <person name="Smith D.F."/>
            <person name="Hertz-Fowler C."/>
            <person name="Mottram J.C."/>
        </authorList>
    </citation>
    <scope>NUCLEOTIDE SEQUENCE [LARGE SCALE GENOMIC DNA]</scope>
    <source>
        <strain evidence="3">MHOM/IL/81/Friedlin</strain>
    </source>
</reference>
<feature type="compositionally biased region" description="Low complexity" evidence="1">
    <location>
        <begin position="422"/>
        <end position="444"/>
    </location>
</feature>
<feature type="compositionally biased region" description="Basic and acidic residues" evidence="1">
    <location>
        <begin position="678"/>
        <end position="689"/>
    </location>
</feature>
<feature type="region of interest" description="Disordered" evidence="1">
    <location>
        <begin position="1189"/>
        <end position="1218"/>
    </location>
</feature>
<dbReference type="GeneID" id="5653744"/>
<feature type="region of interest" description="Disordered" evidence="1">
    <location>
        <begin position="895"/>
        <end position="915"/>
    </location>
</feature>
<feature type="compositionally biased region" description="Low complexity" evidence="1">
    <location>
        <begin position="632"/>
        <end position="649"/>
    </location>
</feature>
<dbReference type="VEuPathDB" id="TriTrypDB:LMJSD75_300026500"/>
<feature type="compositionally biased region" description="Basic and acidic residues" evidence="1">
    <location>
        <begin position="1202"/>
        <end position="1213"/>
    </location>
</feature>
<feature type="region of interest" description="Disordered" evidence="1">
    <location>
        <begin position="221"/>
        <end position="331"/>
    </location>
</feature>
<reference evidence="2 3" key="1">
    <citation type="journal article" date="2005" name="Science">
        <title>The genome of the kinetoplastid parasite, Leishmania major.</title>
        <authorList>
            <person name="Ivens A.C."/>
            <person name="Peacock C.S."/>
            <person name="Worthey E.A."/>
            <person name="Murphy L."/>
            <person name="Aggarwal G."/>
            <person name="Berriman M."/>
            <person name="Sisk E."/>
            <person name="Rajandream M.A."/>
            <person name="Adlem E."/>
            <person name="Aert R."/>
            <person name="Anupama A."/>
            <person name="Apostolou Z."/>
            <person name="Attipoe P."/>
            <person name="Bason N."/>
            <person name="Bauser C."/>
            <person name="Beck A."/>
            <person name="Beverley S.M."/>
            <person name="Bianchettin G."/>
            <person name="Borzym K."/>
            <person name="Bothe G."/>
            <person name="Bruschi C.V."/>
            <person name="Collins M."/>
            <person name="Cadag E."/>
            <person name="Ciarloni L."/>
            <person name="Clayton C."/>
            <person name="Coulson R.M."/>
            <person name="Cronin A."/>
            <person name="Cruz A.K."/>
            <person name="Davies R.M."/>
            <person name="De Gaudenzi J."/>
            <person name="Dobson D.E."/>
            <person name="Duesterhoeft A."/>
            <person name="Fazelina G."/>
            <person name="Fosker N."/>
            <person name="Frasch A.C."/>
            <person name="Fraser A."/>
            <person name="Fuchs M."/>
            <person name="Gabel C."/>
            <person name="Goble A."/>
            <person name="Goffeau A."/>
            <person name="Harris D."/>
            <person name="Hertz-Fowler C."/>
            <person name="Hilbert H."/>
            <person name="Horn D."/>
            <person name="Huang Y."/>
            <person name="Klages S."/>
            <person name="Knights A."/>
            <person name="Kube M."/>
            <person name="Larke N."/>
            <person name="Litvin L."/>
            <person name="Lord A."/>
            <person name="Louie T."/>
            <person name="Marra M."/>
            <person name="Masuy D."/>
            <person name="Matthews K."/>
            <person name="Michaeli S."/>
            <person name="Mottram J.C."/>
            <person name="Muller-Auer S."/>
            <person name="Munden H."/>
            <person name="Nelson S."/>
            <person name="Norbertczak H."/>
            <person name="Oliver K."/>
            <person name="O'neil S."/>
            <person name="Pentony M."/>
            <person name="Pohl T.M."/>
            <person name="Price C."/>
            <person name="Purnelle B."/>
            <person name="Quail M.A."/>
            <person name="Rabbinowitsch E."/>
            <person name="Reinhardt R."/>
            <person name="Rieger M."/>
            <person name="Rinta J."/>
            <person name="Robben J."/>
            <person name="Robertson L."/>
            <person name="Ruiz J.C."/>
            <person name="Rutter S."/>
            <person name="Saunders D."/>
            <person name="Schafer M."/>
            <person name="Schein J."/>
            <person name="Schwartz D.C."/>
            <person name="Seeger K."/>
            <person name="Seyler A."/>
            <person name="Sharp S."/>
            <person name="Shin H."/>
            <person name="Sivam D."/>
            <person name="Squares R."/>
            <person name="Squares S."/>
            <person name="Tosato V."/>
            <person name="Vogt C."/>
            <person name="Volckaert G."/>
            <person name="Wambutt R."/>
            <person name="Warren T."/>
            <person name="Wedler H."/>
            <person name="Woodward J."/>
            <person name="Zhou S."/>
            <person name="Zimmermann W."/>
            <person name="Smith D.F."/>
            <person name="Blackwell J.M."/>
            <person name="Stuart K.D."/>
            <person name="Barrell B."/>
            <person name="Myler P.J."/>
        </authorList>
    </citation>
    <scope>NUCLEOTIDE SEQUENCE [LARGE SCALE GENOMIC DNA]</scope>
    <source>
        <strain evidence="3">MHOM/IL/81/Friedlin</strain>
    </source>
</reference>
<feature type="region of interest" description="Disordered" evidence="1">
    <location>
        <begin position="1"/>
        <end position="23"/>
    </location>
</feature>
<dbReference type="Proteomes" id="UP000000542">
    <property type="component" value="Chromosome 30"/>
</dbReference>
<dbReference type="InParanoid" id="Q4Q793"/>
<proteinExistence type="predicted"/>
<dbReference type="KEGG" id="lma:LMJF_30_2010"/>
<feature type="region of interest" description="Disordered" evidence="1">
    <location>
        <begin position="1129"/>
        <end position="1172"/>
    </location>
</feature>
<gene>
    <name evidence="2" type="ORF">LMJF_30_2010</name>
</gene>
<feature type="compositionally biased region" description="Low complexity" evidence="1">
    <location>
        <begin position="322"/>
        <end position="331"/>
    </location>
</feature>
<feature type="region of interest" description="Disordered" evidence="1">
    <location>
        <begin position="65"/>
        <end position="97"/>
    </location>
</feature>
<sequence>MAASGLNHAAPRRRPGSCPPSTQQLHCNETLYATHRHVPSPYYSFDPDALLAKSIQQQLERLYRGPSVDASPRQHLSSASQPHRGRSTNGKHHGSCSRLRLSLAQAIPGAKQDESSFSLSRRTTPCSKGLVASLSSPQSQRPHGVTAAAMSLLTSTLPAPSQPSACCRQRRKEELIESELEPVPNLIGLGDYFMKRPHFVYRPRSTGGGEASTSTEDLYNGGHDLDGTSCHSRTRGTPQLPRSFSSTTPVLLHRSSIRGPTLPLGVPPSSAVRRRAAGFSGQSKPSQRTDTGAPAADHNRGVNGAPSSPGEAAGGVHAGEPSSSSRHSASTFSLDSEDVFFDEDPLAAQLLHGPEAAKCPATMHTPASEQAAREHERVDDQAASGTRAAPALEPLVVESLSSSAAQHALVPRAPETPSDPVASFSSFPTDPTSSAAAGQSAAPATLQPPSRSTLFLRQRSPSPWDRRRTIDNLLHKLLRLRVQYERARHQGHGPCGVCDKNFREQPLYARSRGAAAQGERFSSPAIFAATVRPHSRRGCTQQQRQQSHARPASRASQRSGLCSGCGHCAPHIRSALDVCSADQDVSLPLFRGYRRCECCEVLLPHNAAVPMPPTVPRDGASLAPRQGRRRPSSATPPAAPPRQRSSRMPDPFAAPRPTPSYWRPYHSETASHRWPSARRSEGGDSCRGDVRDEARAQRELDLNADDYSFLIKLVRGIGKDIRAEQKGSEASTAEDTACRATSGATDRGVEALLRALREEARMYDATYAELLRVLHGSGQSRVSGSSAASASELTSTAVVFPYNIPHSPFVAPPRHAAERCDAAVATMASPPSPPEMNVENHHARGGIRGTPLQAFEETLPSAPAAILEPLHAGEGVPCSQRFSSISSNKLSSDSCASGLAAPAVTPQGETDASAPGPVTELHPTTATTPAALDAVFDNLVHESVQQSQLRLIDELEGALRARLGKDEEDARWEVCRRGVDEEELQRRRVLALDEAVKGADLVRQWRYLRARIFVAETALNEWTATLKTEEHAHERLTENAGLAAAAEGPQRGIHELCILEESDRCANVWAELLIRQTLQVSLCSDAEECARVEIEFEEQLKRTKWIQIFIVCCLAQTRAARDATPIKVDRTEWGGGNIGDMSSTPPLTGEQLSAPTEDAPTKTSVAGDAPECVAAPPLDTGLSVEKDAVEAAAPPAEDESVADEHARGKDGRHLRPFPAFSVNSNVPGIIPPRSKSPSICASSASLVLLGNGAGVPTELHEGDEEQQRQSVAGHSGAVLTVPEHVSGIPICMEGELESDNSSEAIASRADVASLPMETSSPAAKGRAADAMSDVQRHSAASPMLSASEPKSTHNVQKPAMTPPENGELSPSANTPSASEVENGPATPLEERAEVELAAAVENAAGGTFVSEGEATEELTVLQSTATITGALDATQRLSATLCSAAGAAVTETSLLSNPLRERASPRTPLEACANGASAPARTACASQEQGLSTPRMPQ</sequence>
<feature type="compositionally biased region" description="Polar residues" evidence="1">
    <location>
        <begin position="1368"/>
        <end position="1379"/>
    </location>
</feature>
<name>Q4Q793_LEIMA</name>
<feature type="compositionally biased region" description="Basic residues" evidence="1">
    <location>
        <begin position="83"/>
        <end position="95"/>
    </location>
</feature>
<dbReference type="OMA" id="ARWEVCR"/>
<feature type="region of interest" description="Disordered" evidence="1">
    <location>
        <begin position="359"/>
        <end position="385"/>
    </location>
</feature>
<feature type="region of interest" description="Disordered" evidence="1">
    <location>
        <begin position="1309"/>
        <end position="1385"/>
    </location>
</feature>
<dbReference type="EMBL" id="FR796426">
    <property type="protein sequence ID" value="CAJ06385.1"/>
    <property type="molecule type" value="Genomic_DNA"/>
</dbReference>
<dbReference type="VEuPathDB" id="TriTrypDB:LmjF.30.2010"/>
<feature type="compositionally biased region" description="Polar residues" evidence="1">
    <location>
        <begin position="280"/>
        <end position="290"/>
    </location>
</feature>
<feature type="region of interest" description="Disordered" evidence="1">
    <location>
        <begin position="534"/>
        <end position="560"/>
    </location>
</feature>
<evidence type="ECO:0000313" key="3">
    <source>
        <dbReference type="Proteomes" id="UP000000542"/>
    </source>
</evidence>
<feature type="compositionally biased region" description="Polar residues" evidence="1">
    <location>
        <begin position="447"/>
        <end position="461"/>
    </location>
</feature>
<feature type="compositionally biased region" description="Polar residues" evidence="1">
    <location>
        <begin position="229"/>
        <end position="249"/>
    </location>
</feature>
<protein>
    <submittedName>
        <fullName evidence="2">Uncharacterized protein</fullName>
    </submittedName>
</protein>
<feature type="region of interest" description="Disordered" evidence="1">
    <location>
        <begin position="609"/>
        <end position="689"/>
    </location>
</feature>
<accession>Q4Q793</accession>
<feature type="compositionally biased region" description="Basic and acidic residues" evidence="1">
    <location>
        <begin position="371"/>
        <end position="380"/>
    </location>
</feature>
<feature type="compositionally biased region" description="Polar residues" evidence="1">
    <location>
        <begin position="538"/>
        <end position="560"/>
    </location>
</feature>
<feature type="region of interest" description="Disordered" evidence="1">
    <location>
        <begin position="1460"/>
        <end position="1498"/>
    </location>
</feature>
<feature type="compositionally biased region" description="Polar residues" evidence="1">
    <location>
        <begin position="1140"/>
        <end position="1154"/>
    </location>
</feature>
<feature type="region of interest" description="Disordered" evidence="1">
    <location>
        <begin position="407"/>
        <end position="464"/>
    </location>
</feature>
<evidence type="ECO:0000313" key="2">
    <source>
        <dbReference type="EMBL" id="CAJ06385.1"/>
    </source>
</evidence>
<dbReference type="HOGENOM" id="CLU_248831_0_0_1"/>
<organism evidence="2 3">
    <name type="scientific">Leishmania major</name>
    <dbReference type="NCBI Taxonomy" id="5664"/>
    <lineage>
        <taxon>Eukaryota</taxon>
        <taxon>Discoba</taxon>
        <taxon>Euglenozoa</taxon>
        <taxon>Kinetoplastea</taxon>
        <taxon>Metakinetoplastina</taxon>
        <taxon>Trypanosomatida</taxon>
        <taxon>Trypanosomatidae</taxon>
        <taxon>Leishmaniinae</taxon>
        <taxon>Leishmania</taxon>
    </lineage>
</organism>
<keyword evidence="3" id="KW-1185">Reference proteome</keyword>
<evidence type="ECO:0000256" key="1">
    <source>
        <dbReference type="SAM" id="MobiDB-lite"/>
    </source>
</evidence>
<feature type="region of interest" description="Disordered" evidence="1">
    <location>
        <begin position="826"/>
        <end position="846"/>
    </location>
</feature>